<reference evidence="3" key="1">
    <citation type="journal article" date="2013" name="Nat. Genet.">
        <title>The duck genome and transcriptome provide insight into an avian influenza virus reservoir species.</title>
        <authorList>
            <person name="Huang Y."/>
            <person name="Li Y."/>
            <person name="Burt D.W."/>
            <person name="Chen H."/>
            <person name="Zhang Y."/>
            <person name="Qian W."/>
            <person name="Kim H."/>
            <person name="Gan S."/>
            <person name="Zhao Y."/>
            <person name="Li J."/>
            <person name="Yi K."/>
            <person name="Feng H."/>
            <person name="Zhu P."/>
            <person name="Li B."/>
            <person name="Liu Q."/>
            <person name="Fairley S."/>
            <person name="Magor K.E."/>
            <person name="Du Z."/>
            <person name="Hu X."/>
            <person name="Goodman L."/>
            <person name="Tafer H."/>
            <person name="Vignal A."/>
            <person name="Lee T."/>
            <person name="Kim K.W."/>
            <person name="Sheng Z."/>
            <person name="An Y."/>
            <person name="Searle S."/>
            <person name="Herrero J."/>
            <person name="Groenen M.A."/>
            <person name="Crooijmans R.P."/>
            <person name="Faraut T."/>
            <person name="Cai Q."/>
            <person name="Webster R.G."/>
            <person name="Aldridge J.R."/>
            <person name="Warren W.C."/>
            <person name="Bartschat S."/>
            <person name="Kehr S."/>
            <person name="Marz M."/>
            <person name="Stadler P.F."/>
            <person name="Smith J."/>
            <person name="Kraus R.H."/>
            <person name="Zhao Y."/>
            <person name="Ren L."/>
            <person name="Fei J."/>
            <person name="Morisson M."/>
            <person name="Kaiser P."/>
            <person name="Griffin D.K."/>
            <person name="Rao M."/>
            <person name="Pitel F."/>
            <person name="Wang J."/>
            <person name="Li N."/>
        </authorList>
    </citation>
    <scope>NUCLEOTIDE SEQUENCE [LARGE SCALE GENOMIC DNA]</scope>
</reference>
<evidence type="ECO:0000313" key="3">
    <source>
        <dbReference type="Proteomes" id="UP000296049"/>
    </source>
</evidence>
<organism evidence="2 3">
    <name type="scientific">Anas platyrhynchos</name>
    <name type="common">Mallard</name>
    <name type="synonym">Anas boschas</name>
    <dbReference type="NCBI Taxonomy" id="8839"/>
    <lineage>
        <taxon>Eukaryota</taxon>
        <taxon>Metazoa</taxon>
        <taxon>Chordata</taxon>
        <taxon>Craniata</taxon>
        <taxon>Vertebrata</taxon>
        <taxon>Euteleostomi</taxon>
        <taxon>Archelosauria</taxon>
        <taxon>Archosauria</taxon>
        <taxon>Dinosauria</taxon>
        <taxon>Saurischia</taxon>
        <taxon>Theropoda</taxon>
        <taxon>Coelurosauria</taxon>
        <taxon>Aves</taxon>
        <taxon>Neognathae</taxon>
        <taxon>Galloanserae</taxon>
        <taxon>Anseriformes</taxon>
        <taxon>Anatidae</taxon>
        <taxon>Anatinae</taxon>
        <taxon>Anas</taxon>
    </lineage>
</organism>
<feature type="compositionally biased region" description="Basic and acidic residues" evidence="1">
    <location>
        <begin position="1"/>
        <end position="11"/>
    </location>
</feature>
<sequence length="554" mass="61853">MATRGQREQKARAGPGGRRQREAIYCCHQSPRNLLAITSPYKADTKPAEDSRAYSRVVCNALAIATAVGQICAQGLHEDGSEHPGQQGVWSFDTLLSPADEGNSRTSRPRNRWKPEQLRRRETSVRRWAEGGHEAQPCCPALKLCAGTASSSPQGKVDGGAEKHRTNAKQPGSFFFSTFLLYSSWKLLRRRTERISLGRDAHRTPLAPSPIKHHLRDLPPHDTLLFIVSVLDQVQPSLLQVVLPTFTVPSDKKNTPLLSARFSASIILATHMKNNPPKSPFSSSFNQNPTLLRRVSFPVTLYKPKLALQGRSQCLRAPRQEPDKDTHINEDQTAAIPPFLHKRLAYYNKEKKNQNKFVICFYPFGAGGVGRVDKGSNSNTDTAAQAVPLRTLLIPTAVREETKNHPSTWRCTHRTGTWPYILSKHTSDKEHRTHSLERNALFPVAEQNDVLRTPPDLSKSGPKSSSGISKIVRVPLKPTLGEDDLFIARQKADDKIQQDDIHVPARHFTKQHSASDFYLNSYIGKLSLKQERCSYNINTDFQLASPSKLAAPKT</sequence>
<gene>
    <name evidence="2" type="ORF">Anapl_13711</name>
</gene>
<feature type="region of interest" description="Disordered" evidence="1">
    <location>
        <begin position="95"/>
        <end position="119"/>
    </location>
</feature>
<accession>R0K9A5</accession>
<dbReference type="EMBL" id="KB742618">
    <property type="protein sequence ID" value="EOB06382.1"/>
    <property type="molecule type" value="Genomic_DNA"/>
</dbReference>
<dbReference type="Proteomes" id="UP000296049">
    <property type="component" value="Unassembled WGS sequence"/>
</dbReference>
<feature type="compositionally biased region" description="Low complexity" evidence="1">
    <location>
        <begin position="458"/>
        <end position="469"/>
    </location>
</feature>
<proteinExistence type="predicted"/>
<evidence type="ECO:0000256" key="1">
    <source>
        <dbReference type="SAM" id="MobiDB-lite"/>
    </source>
</evidence>
<feature type="region of interest" description="Disordered" evidence="1">
    <location>
        <begin position="447"/>
        <end position="469"/>
    </location>
</feature>
<feature type="region of interest" description="Disordered" evidence="1">
    <location>
        <begin position="1"/>
        <end position="22"/>
    </location>
</feature>
<protein>
    <submittedName>
        <fullName evidence="2">Uncharacterized protein</fullName>
    </submittedName>
</protein>
<name>R0K9A5_ANAPL</name>
<keyword evidence="3" id="KW-1185">Reference proteome</keyword>
<evidence type="ECO:0000313" key="2">
    <source>
        <dbReference type="EMBL" id="EOB06382.1"/>
    </source>
</evidence>
<dbReference type="AlphaFoldDB" id="R0K9A5"/>